<dbReference type="EMBL" id="RYFG02000018">
    <property type="protein sequence ID" value="TRX01761.1"/>
    <property type="molecule type" value="Genomic_DNA"/>
</dbReference>
<accession>A0ABY3CEU6</accession>
<dbReference type="Pfam" id="PF12784">
    <property type="entry name" value="PDDEXK_2"/>
    <property type="match status" value="1"/>
</dbReference>
<dbReference type="PANTHER" id="PTHR41317:SF1">
    <property type="entry name" value="PD-(D_E)XK NUCLEASE FAMILY TRANSPOSASE"/>
    <property type="match status" value="1"/>
</dbReference>
<reference evidence="1 2" key="1">
    <citation type="journal article" date="2019" name="Antonie Van Leeuwenhoek">
        <title>Description of 'Ca. Methylobacter oryzae' KRF1, a novel species from the environmentally important Methylobacter clade 2.</title>
        <authorList>
            <person name="Khatri K."/>
            <person name="Mohite J.A."/>
            <person name="Pandit P.S."/>
            <person name="Bahulikar R."/>
            <person name="Rahalkar M.C."/>
        </authorList>
    </citation>
    <scope>NUCLEOTIDE SEQUENCE [LARGE SCALE GENOMIC DNA]</scope>
    <source>
        <strain evidence="1 2">KRF1</strain>
    </source>
</reference>
<evidence type="ECO:0000313" key="1">
    <source>
        <dbReference type="EMBL" id="TRX01761.1"/>
    </source>
</evidence>
<comment type="caution">
    <text evidence="1">The sequence shown here is derived from an EMBL/GenBank/DDBJ whole genome shotgun (WGS) entry which is preliminary data.</text>
</comment>
<dbReference type="RefSeq" id="WP_127028977.1">
    <property type="nucleotide sequence ID" value="NZ_RYFG02000018.1"/>
</dbReference>
<keyword evidence="2" id="KW-1185">Reference proteome</keyword>
<organism evidence="1 2">
    <name type="scientific">Candidatus Methylobacter oryzae</name>
    <dbReference type="NCBI Taxonomy" id="2497749"/>
    <lineage>
        <taxon>Bacteria</taxon>
        <taxon>Pseudomonadati</taxon>
        <taxon>Pseudomonadota</taxon>
        <taxon>Gammaproteobacteria</taxon>
        <taxon>Methylococcales</taxon>
        <taxon>Methylococcaceae</taxon>
        <taxon>Methylobacter</taxon>
    </lineage>
</organism>
<proteinExistence type="predicted"/>
<sequence>MCRINPRVDFAFKKLFGSEENKDLLISLINAIVSKEQQVVEIELRNPYNLAAYQAGKMSILDIKAKDKNDRWFNVEMQISEDYHFDKRAIYYWAKLVTEQLNEGMMFKELQKTISINILDFNFIPDNRELHNLYKIINAATGKDDKLHDIFELHYIELRKFTKSYRQIDSALDRWVTFLTKANKLDKNHVPEELIEDRAIVKAIEAVDRMFDEDERLIYEVRMQALADVESKIASAEEKGMERGMEKGIAQGMDKAARAIALNFLKAGTSIDIIAQATGLSESEIEQLMP</sequence>
<dbReference type="PANTHER" id="PTHR41317">
    <property type="entry name" value="PD-(D_E)XK NUCLEASE FAMILY TRANSPOSASE"/>
    <property type="match status" value="1"/>
</dbReference>
<dbReference type="NCBIfam" id="TIGR01784">
    <property type="entry name" value="T_den_put_tspse"/>
    <property type="match status" value="1"/>
</dbReference>
<dbReference type="Proteomes" id="UP000733744">
    <property type="component" value="Unassembled WGS sequence"/>
</dbReference>
<protein>
    <submittedName>
        <fullName evidence="1">Rpn family recombination-promoting nuclease/putative transposase</fullName>
    </submittedName>
</protein>
<gene>
    <name evidence="1" type="ORF">EKO24_003225</name>
</gene>
<evidence type="ECO:0000313" key="2">
    <source>
        <dbReference type="Proteomes" id="UP000733744"/>
    </source>
</evidence>
<name>A0ABY3CEU6_9GAMM</name>
<dbReference type="InterPro" id="IPR010106">
    <property type="entry name" value="RpnA"/>
</dbReference>